<accession>A0ABV4NUG2</accession>
<dbReference type="InterPro" id="IPR036866">
    <property type="entry name" value="RibonucZ/Hydroxyglut_hydro"/>
</dbReference>
<evidence type="ECO:0000313" key="2">
    <source>
        <dbReference type="Proteomes" id="UP001569428"/>
    </source>
</evidence>
<name>A0ABV4NUG2_9GAMM</name>
<evidence type="ECO:0008006" key="3">
    <source>
        <dbReference type="Google" id="ProtNLM"/>
    </source>
</evidence>
<dbReference type="Proteomes" id="UP001569428">
    <property type="component" value="Unassembled WGS sequence"/>
</dbReference>
<reference evidence="1 2" key="1">
    <citation type="submission" date="2024-08" db="EMBL/GenBank/DDBJ databases">
        <authorList>
            <person name="Ishaq N."/>
        </authorList>
    </citation>
    <scope>NUCLEOTIDE SEQUENCE [LARGE SCALE GENOMIC DNA]</scope>
    <source>
        <strain evidence="1 2">DSM 18651</strain>
    </source>
</reference>
<dbReference type="EMBL" id="JBGMEK010000002">
    <property type="protein sequence ID" value="MFA0809616.1"/>
    <property type="molecule type" value="Genomic_DNA"/>
</dbReference>
<dbReference type="SUPFAM" id="SSF56281">
    <property type="entry name" value="Metallo-hydrolase/oxidoreductase"/>
    <property type="match status" value="1"/>
</dbReference>
<sequence>MQINYPKPQPHGEIRQLLPDLFCVPGTVKLAPAVTINRNMAIVRWREDLILVNPVRLRPSLEEKLQDLGQVRHAVRLGYHHGQDDLYYRDHFDLTFWRQTGSDFYPPGADQPLKDGGDCPVPGGRFLEFSCGRFPEAVLWLPFNGGLLLSCDALQYWGKWRGCNWLGRNLLRFSGMRVGMQIPPAWRIRMTPQGRDVRCCLQQDFERLLQLSFLHLLAAHGEFCPDRAHEEVVTAVEQAFPGIERAA</sequence>
<proteinExistence type="predicted"/>
<keyword evidence="2" id="KW-1185">Reference proteome</keyword>
<dbReference type="RefSeq" id="WP_371837234.1">
    <property type="nucleotide sequence ID" value="NZ_JBGMEK010000002.1"/>
</dbReference>
<organism evidence="1 2">
    <name type="scientific">Microbulbifer epialgicus</name>
    <dbReference type="NCBI Taxonomy" id="393907"/>
    <lineage>
        <taxon>Bacteria</taxon>
        <taxon>Pseudomonadati</taxon>
        <taxon>Pseudomonadota</taxon>
        <taxon>Gammaproteobacteria</taxon>
        <taxon>Cellvibrionales</taxon>
        <taxon>Microbulbiferaceae</taxon>
        <taxon>Microbulbifer</taxon>
    </lineage>
</organism>
<gene>
    <name evidence="1" type="ORF">ACCI49_01690</name>
</gene>
<protein>
    <recommendedName>
        <fullName evidence="3">DUF5672 domain-containing protein</fullName>
    </recommendedName>
</protein>
<evidence type="ECO:0000313" key="1">
    <source>
        <dbReference type="EMBL" id="MFA0809616.1"/>
    </source>
</evidence>
<comment type="caution">
    <text evidence="1">The sequence shown here is derived from an EMBL/GenBank/DDBJ whole genome shotgun (WGS) entry which is preliminary data.</text>
</comment>